<dbReference type="OrthoDB" id="5298497at2"/>
<organism evidence="3 4">
    <name type="scientific">Ruminobacter amylophilus</name>
    <dbReference type="NCBI Taxonomy" id="867"/>
    <lineage>
        <taxon>Bacteria</taxon>
        <taxon>Pseudomonadati</taxon>
        <taxon>Pseudomonadota</taxon>
        <taxon>Gammaproteobacteria</taxon>
        <taxon>Aeromonadales</taxon>
        <taxon>Succinivibrionaceae</taxon>
        <taxon>Ruminobacter</taxon>
    </lineage>
</organism>
<sequence>MSYRSKKRWAISSGEALTRRRIYLLPNKSGIIFIITCVLMIGFGLNYENNLVLFIALFALSVLITSVYYSYENLRGLSISYRESPNNIYAGESIYIPLYLNNADSRHNVRELHLMTGEGPDIFIENTPAGHNSQLTCSCPRRGYFEIPVIKIESLYPLGLIRGFSYCSFDEMVLVYPKPVSCEYMLQKEAGVPVSKNDGIRSTNTHGNDEISGLKKYTPGDSVNLIDWKQLALGRGLMVKDFSADDAMDMYLTENSIKSSEFEEQISMLTYAVTDLTRRNIQFGFKFREIYISPGFGHEHQQRILKQLALYNNSSI</sequence>
<dbReference type="EMBL" id="FOXF01000012">
    <property type="protein sequence ID" value="SFP28595.1"/>
    <property type="molecule type" value="Genomic_DNA"/>
</dbReference>
<proteinExistence type="predicted"/>
<dbReference type="AlphaFoldDB" id="A0A662ZH05"/>
<reference evidence="3 4" key="1">
    <citation type="submission" date="2016-10" db="EMBL/GenBank/DDBJ databases">
        <authorList>
            <person name="Varghese N."/>
            <person name="Submissions S."/>
        </authorList>
    </citation>
    <scope>NUCLEOTIDE SEQUENCE [LARGE SCALE GENOMIC DNA]</scope>
    <source>
        <strain evidence="3 4">DSM 1361</strain>
    </source>
</reference>
<keyword evidence="4" id="KW-1185">Reference proteome</keyword>
<protein>
    <submittedName>
        <fullName evidence="3">Uncharacterized conserved protein, DUF58 family, contains vWF domain</fullName>
    </submittedName>
</protein>
<dbReference type="InterPro" id="IPR002881">
    <property type="entry name" value="DUF58"/>
</dbReference>
<feature type="transmembrane region" description="Helical" evidence="1">
    <location>
        <begin position="21"/>
        <end position="45"/>
    </location>
</feature>
<dbReference type="RefSeq" id="WP_093141468.1">
    <property type="nucleotide sequence ID" value="NZ_FOXF01000012.1"/>
</dbReference>
<dbReference type="Pfam" id="PF01882">
    <property type="entry name" value="DUF58"/>
    <property type="match status" value="1"/>
</dbReference>
<dbReference type="PANTHER" id="PTHR34351">
    <property type="entry name" value="SLR1927 PROTEIN-RELATED"/>
    <property type="match status" value="1"/>
</dbReference>
<evidence type="ECO:0000313" key="4">
    <source>
        <dbReference type="Proteomes" id="UP000243745"/>
    </source>
</evidence>
<keyword evidence="1" id="KW-1133">Transmembrane helix</keyword>
<dbReference type="Proteomes" id="UP000243745">
    <property type="component" value="Unassembled WGS sequence"/>
</dbReference>
<accession>A0A662ZH05</accession>
<keyword evidence="1" id="KW-0812">Transmembrane</keyword>
<feature type="transmembrane region" description="Helical" evidence="1">
    <location>
        <begin position="51"/>
        <end position="71"/>
    </location>
</feature>
<evidence type="ECO:0000259" key="2">
    <source>
        <dbReference type="Pfam" id="PF01882"/>
    </source>
</evidence>
<evidence type="ECO:0000256" key="1">
    <source>
        <dbReference type="SAM" id="Phobius"/>
    </source>
</evidence>
<gene>
    <name evidence="3" type="ORF">SAMN02910344_00979</name>
</gene>
<dbReference type="PANTHER" id="PTHR34351:SF1">
    <property type="entry name" value="SLR1927 PROTEIN"/>
    <property type="match status" value="1"/>
</dbReference>
<keyword evidence="1" id="KW-0472">Membrane</keyword>
<name>A0A662ZH05_9GAMM</name>
<feature type="domain" description="DUF58" evidence="2">
    <location>
        <begin position="215"/>
        <end position="309"/>
    </location>
</feature>
<evidence type="ECO:0000313" key="3">
    <source>
        <dbReference type="EMBL" id="SFP28595.1"/>
    </source>
</evidence>